<evidence type="ECO:0000256" key="2">
    <source>
        <dbReference type="ARBA" id="ARBA00022679"/>
    </source>
</evidence>
<dbReference type="InterPro" id="IPR012792">
    <property type="entry name" value="3-oxoacid_CoA-transf_A"/>
</dbReference>
<dbReference type="PANTHER" id="PTHR13707">
    <property type="entry name" value="KETOACID-COENZYME A TRANSFERASE"/>
    <property type="match status" value="1"/>
</dbReference>
<dbReference type="InterPro" id="IPR004163">
    <property type="entry name" value="CoA_transf_BS"/>
</dbReference>
<sequence length="239" mass="24813">MPTLTTSAADAVAQIPDGATILIGGFGKAGQPVELIEALLDHGASDLTVVNNNAGNGEHGLAALIGAGRVRKIVCSFPRQSDSQLFDERFRAGLIELELVPQGNLAERIRAAGAGIGGFFTPTGYGTLLAEGKETRMIDGRGYVLESPIRAEYALIAAHTADPLGNLTYRKTARNFGPIMATAATHTIVQVSNVVPVGQIDPEVVVTPGIFVDVIVDLHQTGLGNGVPTDAYTSGKVSA</sequence>
<dbReference type="OrthoDB" id="3369756at2"/>
<dbReference type="Proteomes" id="UP000318331">
    <property type="component" value="Unassembled WGS sequence"/>
</dbReference>
<comment type="similarity">
    <text evidence="1">Belongs to the 3-oxoacid CoA-transferase subunit A family.</text>
</comment>
<dbReference type="PANTHER" id="PTHR13707:SF60">
    <property type="entry name" value="ACETATE COA-TRANSFERASE SUBUNIT ALPHA"/>
    <property type="match status" value="1"/>
</dbReference>
<dbReference type="RefSeq" id="WP_141918658.1">
    <property type="nucleotide sequence ID" value="NZ_BAAAYS010000006.1"/>
</dbReference>
<gene>
    <name evidence="3" type="ORF">FB466_2515</name>
</gene>
<name>A0A543HT75_9MICO</name>
<evidence type="ECO:0000256" key="1">
    <source>
        <dbReference type="ARBA" id="ARBA00005612"/>
    </source>
</evidence>
<keyword evidence="4" id="KW-1185">Reference proteome</keyword>
<dbReference type="InterPro" id="IPR004165">
    <property type="entry name" value="CoA_trans_fam_I"/>
</dbReference>
<dbReference type="Gene3D" id="3.40.1080.10">
    <property type="entry name" value="Glutaconate Coenzyme A-transferase"/>
    <property type="match status" value="1"/>
</dbReference>
<comment type="caution">
    <text evidence="3">The sequence shown here is derived from an EMBL/GenBank/DDBJ whole genome shotgun (WGS) entry which is preliminary data.</text>
</comment>
<dbReference type="EMBL" id="VFPN01000003">
    <property type="protein sequence ID" value="TQM61557.1"/>
    <property type="molecule type" value="Genomic_DNA"/>
</dbReference>
<reference evidence="3 4" key="1">
    <citation type="submission" date="2019-06" db="EMBL/GenBank/DDBJ databases">
        <title>Sequencing the genomes of 1000 actinobacteria strains.</title>
        <authorList>
            <person name="Klenk H.-P."/>
        </authorList>
    </citation>
    <scope>NUCLEOTIDE SEQUENCE [LARGE SCALE GENOMIC DNA]</scope>
    <source>
        <strain evidence="3 4">DSM 18031</strain>
    </source>
</reference>
<evidence type="ECO:0000313" key="3">
    <source>
        <dbReference type="EMBL" id="TQM61557.1"/>
    </source>
</evidence>
<evidence type="ECO:0000313" key="4">
    <source>
        <dbReference type="Proteomes" id="UP000318331"/>
    </source>
</evidence>
<dbReference type="SMART" id="SM00882">
    <property type="entry name" value="CoA_trans"/>
    <property type="match status" value="1"/>
</dbReference>
<dbReference type="NCBIfam" id="TIGR02429">
    <property type="entry name" value="pcaI_scoA_fam"/>
    <property type="match status" value="1"/>
</dbReference>
<accession>A0A543HT75</accession>
<keyword evidence="2 3" id="KW-0808">Transferase</keyword>
<dbReference type="SUPFAM" id="SSF100950">
    <property type="entry name" value="NagB/RpiA/CoA transferase-like"/>
    <property type="match status" value="1"/>
</dbReference>
<dbReference type="InterPro" id="IPR037171">
    <property type="entry name" value="NagB/RpiA_transferase-like"/>
</dbReference>
<proteinExistence type="inferred from homology"/>
<organism evidence="3 4">
    <name type="scientific">Klugiella xanthotipulae</name>
    <dbReference type="NCBI Taxonomy" id="244735"/>
    <lineage>
        <taxon>Bacteria</taxon>
        <taxon>Bacillati</taxon>
        <taxon>Actinomycetota</taxon>
        <taxon>Actinomycetes</taxon>
        <taxon>Micrococcales</taxon>
        <taxon>Microbacteriaceae</taxon>
        <taxon>Klugiella</taxon>
    </lineage>
</organism>
<protein>
    <submittedName>
        <fullName evidence="3">3-oxoadipate CoA-transferase alpha subunit</fullName>
    </submittedName>
</protein>
<dbReference type="Pfam" id="PF01144">
    <property type="entry name" value="CoA_trans"/>
    <property type="match status" value="1"/>
</dbReference>
<dbReference type="GO" id="GO:0008410">
    <property type="term" value="F:CoA-transferase activity"/>
    <property type="evidence" value="ECO:0007669"/>
    <property type="project" value="InterPro"/>
</dbReference>
<dbReference type="PROSITE" id="PS01273">
    <property type="entry name" value="COA_TRANSF_1"/>
    <property type="match status" value="1"/>
</dbReference>
<dbReference type="AlphaFoldDB" id="A0A543HT75"/>